<dbReference type="KEGG" id="dpf:ON006_26140"/>
<dbReference type="PANTHER" id="PTHR35601">
    <property type="entry name" value="TOXIN RELE"/>
    <property type="match status" value="1"/>
</dbReference>
<organism evidence="3 4">
    <name type="scientific">Dyadobacter pollutisoli</name>
    <dbReference type="NCBI Taxonomy" id="2910158"/>
    <lineage>
        <taxon>Bacteria</taxon>
        <taxon>Pseudomonadati</taxon>
        <taxon>Bacteroidota</taxon>
        <taxon>Cytophagia</taxon>
        <taxon>Cytophagales</taxon>
        <taxon>Spirosomataceae</taxon>
        <taxon>Dyadobacter</taxon>
    </lineage>
</organism>
<comment type="similarity">
    <text evidence="1">Belongs to the RelE toxin family.</text>
</comment>
<keyword evidence="4" id="KW-1185">Reference proteome</keyword>
<dbReference type="SUPFAM" id="SSF143011">
    <property type="entry name" value="RelE-like"/>
    <property type="match status" value="1"/>
</dbReference>
<evidence type="ECO:0000256" key="2">
    <source>
        <dbReference type="ARBA" id="ARBA00022649"/>
    </source>
</evidence>
<evidence type="ECO:0000313" key="4">
    <source>
        <dbReference type="Proteomes" id="UP001164653"/>
    </source>
</evidence>
<dbReference type="RefSeq" id="WP_244824185.1">
    <property type="nucleotide sequence ID" value="NZ_CP112998.1"/>
</dbReference>
<gene>
    <name evidence="3" type="ORF">ON006_26140</name>
</gene>
<protein>
    <submittedName>
        <fullName evidence="3">Type II toxin-antitoxin system RelE/ParE family toxin</fullName>
    </submittedName>
</protein>
<dbReference type="InterPro" id="IPR007712">
    <property type="entry name" value="RelE/ParE_toxin"/>
</dbReference>
<accession>A0A9E8NB84</accession>
<keyword evidence="2" id="KW-1277">Toxin-antitoxin system</keyword>
<proteinExistence type="inferred from homology"/>
<reference evidence="3" key="1">
    <citation type="submission" date="2022-11" db="EMBL/GenBank/DDBJ databases">
        <title>Dyadobacter pollutisoli sp. nov., isolated from plastic dumped soil.</title>
        <authorList>
            <person name="Kim J.M."/>
            <person name="Kim K.R."/>
            <person name="Lee J.K."/>
            <person name="Hao L."/>
            <person name="Jeon C.O."/>
        </authorList>
    </citation>
    <scope>NUCLEOTIDE SEQUENCE</scope>
    <source>
        <strain evidence="3">U1</strain>
    </source>
</reference>
<dbReference type="EMBL" id="CP112998">
    <property type="protein sequence ID" value="WAC11202.1"/>
    <property type="molecule type" value="Genomic_DNA"/>
</dbReference>
<sequence>MNDVYQVVVTTSAQKEIRSLQKSDLKRVITAIGSLAIDPRSSGCKKLVASKNTYRIRIGNYRVLYFIEDSIRIVEISGVKHRREAYE</sequence>
<dbReference type="Gene3D" id="3.30.2310.20">
    <property type="entry name" value="RelE-like"/>
    <property type="match status" value="1"/>
</dbReference>
<evidence type="ECO:0000256" key="1">
    <source>
        <dbReference type="ARBA" id="ARBA00006226"/>
    </source>
</evidence>
<name>A0A9E8NB84_9BACT</name>
<dbReference type="InterPro" id="IPR035093">
    <property type="entry name" value="RelE/ParE_toxin_dom_sf"/>
</dbReference>
<dbReference type="Pfam" id="PF05016">
    <property type="entry name" value="ParE_toxin"/>
    <property type="match status" value="1"/>
</dbReference>
<evidence type="ECO:0000313" key="3">
    <source>
        <dbReference type="EMBL" id="WAC11202.1"/>
    </source>
</evidence>
<dbReference type="Proteomes" id="UP001164653">
    <property type="component" value="Chromosome"/>
</dbReference>
<dbReference type="PANTHER" id="PTHR35601:SF1">
    <property type="entry name" value="TOXIN RELE"/>
    <property type="match status" value="1"/>
</dbReference>
<dbReference type="AlphaFoldDB" id="A0A9E8NB84"/>